<organism evidence="2 3">
    <name type="scientific">Brassica napus</name>
    <name type="common">Rape</name>
    <dbReference type="NCBI Taxonomy" id="3708"/>
    <lineage>
        <taxon>Eukaryota</taxon>
        <taxon>Viridiplantae</taxon>
        <taxon>Streptophyta</taxon>
        <taxon>Embryophyta</taxon>
        <taxon>Tracheophyta</taxon>
        <taxon>Spermatophyta</taxon>
        <taxon>Magnoliopsida</taxon>
        <taxon>eudicotyledons</taxon>
        <taxon>Gunneridae</taxon>
        <taxon>Pentapetalae</taxon>
        <taxon>rosids</taxon>
        <taxon>malvids</taxon>
        <taxon>Brassicales</taxon>
        <taxon>Brassicaceae</taxon>
        <taxon>Brassiceae</taxon>
        <taxon>Brassica</taxon>
    </lineage>
</organism>
<name>A0ABQ7ZVI4_BRANA</name>
<comment type="caution">
    <text evidence="2">The sequence shown here is derived from an EMBL/GenBank/DDBJ whole genome shotgun (WGS) entry which is preliminary data.</text>
</comment>
<evidence type="ECO:0000256" key="1">
    <source>
        <dbReference type="SAM" id="MobiDB-lite"/>
    </source>
</evidence>
<feature type="region of interest" description="Disordered" evidence="1">
    <location>
        <begin position="116"/>
        <end position="146"/>
    </location>
</feature>
<evidence type="ECO:0000313" key="3">
    <source>
        <dbReference type="Proteomes" id="UP000824890"/>
    </source>
</evidence>
<evidence type="ECO:0000313" key="2">
    <source>
        <dbReference type="EMBL" id="KAH0883915.1"/>
    </source>
</evidence>
<dbReference type="EMBL" id="JAGKQM010000014">
    <property type="protein sequence ID" value="KAH0883915.1"/>
    <property type="molecule type" value="Genomic_DNA"/>
</dbReference>
<proteinExistence type="predicted"/>
<feature type="non-terminal residue" evidence="2">
    <location>
        <position position="1"/>
    </location>
</feature>
<feature type="compositionally biased region" description="Acidic residues" evidence="1">
    <location>
        <begin position="48"/>
        <end position="59"/>
    </location>
</feature>
<reference evidence="2 3" key="1">
    <citation type="submission" date="2021-05" db="EMBL/GenBank/DDBJ databases">
        <title>Genome Assembly of Synthetic Allotetraploid Brassica napus Reveals Homoeologous Exchanges between Subgenomes.</title>
        <authorList>
            <person name="Davis J.T."/>
        </authorList>
    </citation>
    <scope>NUCLEOTIDE SEQUENCE [LARGE SCALE GENOMIC DNA]</scope>
    <source>
        <strain evidence="3">cv. Da-Ae</strain>
        <tissue evidence="2">Seedling</tissue>
    </source>
</reference>
<sequence>FGKMVKKVKGETHNLPEEEDRVTKLVAANEIGSEEGPIHDTPLVDDVQPNEEEGDEDEGSSIQTLTNSRDTKQMEALDMRVAAFEEDDVKQVEVLDMIIAALDAYVEKVGDDVKKREKREKGVKRMAHTLDDNLSRKLTRSKNCEK</sequence>
<protein>
    <submittedName>
        <fullName evidence="2">Uncharacterized protein</fullName>
    </submittedName>
</protein>
<feature type="compositionally biased region" description="Basic residues" evidence="1">
    <location>
        <begin position="116"/>
        <end position="127"/>
    </location>
</feature>
<feature type="region of interest" description="Disordered" evidence="1">
    <location>
        <begin position="1"/>
        <end position="71"/>
    </location>
</feature>
<keyword evidence="3" id="KW-1185">Reference proteome</keyword>
<accession>A0ABQ7ZVI4</accession>
<gene>
    <name evidence="2" type="ORF">HID58_060011</name>
</gene>
<dbReference type="Proteomes" id="UP000824890">
    <property type="component" value="Unassembled WGS sequence"/>
</dbReference>